<gene>
    <name evidence="3" type="ORF">GUITHDRAFT_120990</name>
</gene>
<sequence length="345" mass="40876">MAGEAAEKAAFLLGNESKLLRRQNHELKTALKQQGGRGASRRDVYEETVMFMDRFLTVGELVEESEALHERMRECEEREERRERELAQARYGAKQVDGIVEKVQLRVDEVEKTMKRLQTETTRQKSKSQNHHLDESTTVPYHEQRWLIERSAFEDKIEELEKTVTGMFAEIQAKSYKVDKLTKEIESMKKDATRREEYCQELSKKFMSQEITKNEQQKSTADLALRYQELLEEHSWVKKLHAVAEDQIVRLHEELHDANMTMKEREANKIEIMSKTNRMIVDVEEAKIMQEQLLQTKQQLNNEMGLKQMQVEETRKTLIRYNELNMEMKMTQNDIDMMDRLKLNI</sequence>
<evidence type="ECO:0000313" key="3">
    <source>
        <dbReference type="EMBL" id="EKX32838.1"/>
    </source>
</evidence>
<keyword evidence="5" id="KW-1185">Reference proteome</keyword>
<dbReference type="RefSeq" id="XP_005819818.1">
    <property type="nucleotide sequence ID" value="XM_005819761.1"/>
</dbReference>
<reference evidence="5" key="2">
    <citation type="submission" date="2012-11" db="EMBL/GenBank/DDBJ databases">
        <authorList>
            <person name="Kuo A."/>
            <person name="Curtis B.A."/>
            <person name="Tanifuji G."/>
            <person name="Burki F."/>
            <person name="Gruber A."/>
            <person name="Irimia M."/>
            <person name="Maruyama S."/>
            <person name="Arias M.C."/>
            <person name="Ball S.G."/>
            <person name="Gile G.H."/>
            <person name="Hirakawa Y."/>
            <person name="Hopkins J.F."/>
            <person name="Rensing S.A."/>
            <person name="Schmutz J."/>
            <person name="Symeonidi A."/>
            <person name="Elias M."/>
            <person name="Eveleigh R.J."/>
            <person name="Herman E.K."/>
            <person name="Klute M.J."/>
            <person name="Nakayama T."/>
            <person name="Obornik M."/>
            <person name="Reyes-Prieto A."/>
            <person name="Armbrust E.V."/>
            <person name="Aves S.J."/>
            <person name="Beiko R.G."/>
            <person name="Coutinho P."/>
            <person name="Dacks J.B."/>
            <person name="Durnford D.G."/>
            <person name="Fast N.M."/>
            <person name="Green B.R."/>
            <person name="Grisdale C."/>
            <person name="Hempe F."/>
            <person name="Henrissat B."/>
            <person name="Hoppner M.P."/>
            <person name="Ishida K.-I."/>
            <person name="Kim E."/>
            <person name="Koreny L."/>
            <person name="Kroth P.G."/>
            <person name="Liu Y."/>
            <person name="Malik S.-B."/>
            <person name="Maier U.G."/>
            <person name="McRose D."/>
            <person name="Mock T."/>
            <person name="Neilson J.A."/>
            <person name="Onodera N.T."/>
            <person name="Poole A.M."/>
            <person name="Pritham E.J."/>
            <person name="Richards T.A."/>
            <person name="Rocap G."/>
            <person name="Roy S.W."/>
            <person name="Sarai C."/>
            <person name="Schaack S."/>
            <person name="Shirato S."/>
            <person name="Slamovits C.H."/>
            <person name="Spencer D.F."/>
            <person name="Suzuki S."/>
            <person name="Worden A.Z."/>
            <person name="Zauner S."/>
            <person name="Barry K."/>
            <person name="Bell C."/>
            <person name="Bharti A.K."/>
            <person name="Crow J.A."/>
            <person name="Grimwood J."/>
            <person name="Kramer R."/>
            <person name="Lindquist E."/>
            <person name="Lucas S."/>
            <person name="Salamov A."/>
            <person name="McFadden G.I."/>
            <person name="Lane C.E."/>
            <person name="Keeling P.J."/>
            <person name="Gray M.W."/>
            <person name="Grigoriev I.V."/>
            <person name="Archibald J.M."/>
        </authorList>
    </citation>
    <scope>NUCLEOTIDE SEQUENCE</scope>
    <source>
        <strain evidence="5">CCMP2712</strain>
    </source>
</reference>
<evidence type="ECO:0000256" key="1">
    <source>
        <dbReference type="SAM" id="Coils"/>
    </source>
</evidence>
<reference evidence="4" key="3">
    <citation type="submission" date="2016-03" db="UniProtKB">
        <authorList>
            <consortium name="EnsemblProtists"/>
        </authorList>
    </citation>
    <scope>IDENTIFICATION</scope>
</reference>
<dbReference type="EMBL" id="JH993169">
    <property type="protein sequence ID" value="EKX32838.1"/>
    <property type="molecule type" value="Genomic_DNA"/>
</dbReference>
<dbReference type="PaxDb" id="55529-EKX32838"/>
<feature type="region of interest" description="Disordered" evidence="2">
    <location>
        <begin position="117"/>
        <end position="138"/>
    </location>
</feature>
<evidence type="ECO:0000256" key="2">
    <source>
        <dbReference type="SAM" id="MobiDB-lite"/>
    </source>
</evidence>
<reference evidence="3 5" key="1">
    <citation type="journal article" date="2012" name="Nature">
        <title>Algal genomes reveal evolutionary mosaicism and the fate of nucleomorphs.</title>
        <authorList>
            <consortium name="DOE Joint Genome Institute"/>
            <person name="Curtis B.A."/>
            <person name="Tanifuji G."/>
            <person name="Burki F."/>
            <person name="Gruber A."/>
            <person name="Irimia M."/>
            <person name="Maruyama S."/>
            <person name="Arias M.C."/>
            <person name="Ball S.G."/>
            <person name="Gile G.H."/>
            <person name="Hirakawa Y."/>
            <person name="Hopkins J.F."/>
            <person name="Kuo A."/>
            <person name="Rensing S.A."/>
            <person name="Schmutz J."/>
            <person name="Symeonidi A."/>
            <person name="Elias M."/>
            <person name="Eveleigh R.J."/>
            <person name="Herman E.K."/>
            <person name="Klute M.J."/>
            <person name="Nakayama T."/>
            <person name="Obornik M."/>
            <person name="Reyes-Prieto A."/>
            <person name="Armbrust E.V."/>
            <person name="Aves S.J."/>
            <person name="Beiko R.G."/>
            <person name="Coutinho P."/>
            <person name="Dacks J.B."/>
            <person name="Durnford D.G."/>
            <person name="Fast N.M."/>
            <person name="Green B.R."/>
            <person name="Grisdale C.J."/>
            <person name="Hempel F."/>
            <person name="Henrissat B."/>
            <person name="Hoppner M.P."/>
            <person name="Ishida K."/>
            <person name="Kim E."/>
            <person name="Koreny L."/>
            <person name="Kroth P.G."/>
            <person name="Liu Y."/>
            <person name="Malik S.B."/>
            <person name="Maier U.G."/>
            <person name="McRose D."/>
            <person name="Mock T."/>
            <person name="Neilson J.A."/>
            <person name="Onodera N.T."/>
            <person name="Poole A.M."/>
            <person name="Pritham E.J."/>
            <person name="Richards T.A."/>
            <person name="Rocap G."/>
            <person name="Roy S.W."/>
            <person name="Sarai C."/>
            <person name="Schaack S."/>
            <person name="Shirato S."/>
            <person name="Slamovits C.H."/>
            <person name="Spencer D.F."/>
            <person name="Suzuki S."/>
            <person name="Worden A.Z."/>
            <person name="Zauner S."/>
            <person name="Barry K."/>
            <person name="Bell C."/>
            <person name="Bharti A.K."/>
            <person name="Crow J.A."/>
            <person name="Grimwood J."/>
            <person name="Kramer R."/>
            <person name="Lindquist E."/>
            <person name="Lucas S."/>
            <person name="Salamov A."/>
            <person name="McFadden G.I."/>
            <person name="Lane C.E."/>
            <person name="Keeling P.J."/>
            <person name="Gray M.W."/>
            <person name="Grigoriev I.V."/>
            <person name="Archibald J.M."/>
        </authorList>
    </citation>
    <scope>NUCLEOTIDE SEQUENCE</scope>
    <source>
        <strain evidence="3 5">CCMP2712</strain>
    </source>
</reference>
<proteinExistence type="predicted"/>
<evidence type="ECO:0000313" key="4">
    <source>
        <dbReference type="EnsemblProtists" id="EKX32838"/>
    </source>
</evidence>
<dbReference type="HOGENOM" id="CLU_805223_0_0_1"/>
<name>L1I9F1_GUITC</name>
<accession>L1I9F1</accession>
<dbReference type="Proteomes" id="UP000011087">
    <property type="component" value="Unassembled WGS sequence"/>
</dbReference>
<dbReference type="AlphaFoldDB" id="L1I9F1"/>
<feature type="coiled-coil region" evidence="1">
    <location>
        <begin position="283"/>
        <end position="317"/>
    </location>
</feature>
<organism evidence="3">
    <name type="scientific">Guillardia theta (strain CCMP2712)</name>
    <name type="common">Cryptophyte</name>
    <dbReference type="NCBI Taxonomy" id="905079"/>
    <lineage>
        <taxon>Eukaryota</taxon>
        <taxon>Cryptophyceae</taxon>
        <taxon>Pyrenomonadales</taxon>
        <taxon>Geminigeraceae</taxon>
        <taxon>Guillardia</taxon>
    </lineage>
</organism>
<dbReference type="KEGG" id="gtt:GUITHDRAFT_120990"/>
<dbReference type="GeneID" id="17289566"/>
<evidence type="ECO:0000313" key="5">
    <source>
        <dbReference type="Proteomes" id="UP000011087"/>
    </source>
</evidence>
<dbReference type="OMA" id="LEYYIAQ"/>
<keyword evidence="1" id="KW-0175">Coiled coil</keyword>
<protein>
    <submittedName>
        <fullName evidence="3 4">Uncharacterized protein</fullName>
    </submittedName>
</protein>
<dbReference type="EnsemblProtists" id="EKX32838">
    <property type="protein sequence ID" value="EKX32838"/>
    <property type="gene ID" value="GUITHDRAFT_120990"/>
</dbReference>